<protein>
    <submittedName>
        <fullName evidence="2">Uncharacterized protein</fullName>
    </submittedName>
</protein>
<feature type="region of interest" description="Disordered" evidence="1">
    <location>
        <begin position="57"/>
        <end position="84"/>
    </location>
</feature>
<accession>A0AAP0P4H9</accession>
<dbReference type="AlphaFoldDB" id="A0AAP0P4H9"/>
<reference evidence="2 3" key="1">
    <citation type="submission" date="2024-01" db="EMBL/GenBank/DDBJ databases">
        <title>Genome assemblies of Stephania.</title>
        <authorList>
            <person name="Yang L."/>
        </authorList>
    </citation>
    <scope>NUCLEOTIDE SEQUENCE [LARGE SCALE GENOMIC DNA]</scope>
    <source>
        <strain evidence="2">YNDBR</strain>
        <tissue evidence="2">Leaf</tissue>
    </source>
</reference>
<gene>
    <name evidence="2" type="ORF">Syun_016997</name>
</gene>
<name>A0AAP0P4H9_9MAGN</name>
<evidence type="ECO:0000313" key="2">
    <source>
        <dbReference type="EMBL" id="KAK9128200.1"/>
    </source>
</evidence>
<comment type="caution">
    <text evidence="2">The sequence shown here is derived from an EMBL/GenBank/DDBJ whole genome shotgun (WGS) entry which is preliminary data.</text>
</comment>
<feature type="region of interest" description="Disordered" evidence="1">
    <location>
        <begin position="1"/>
        <end position="37"/>
    </location>
</feature>
<feature type="compositionally biased region" description="Basic and acidic residues" evidence="1">
    <location>
        <begin position="1"/>
        <end position="19"/>
    </location>
</feature>
<evidence type="ECO:0000256" key="1">
    <source>
        <dbReference type="SAM" id="MobiDB-lite"/>
    </source>
</evidence>
<dbReference type="EMBL" id="JBBNAF010000007">
    <property type="protein sequence ID" value="KAK9128200.1"/>
    <property type="molecule type" value="Genomic_DNA"/>
</dbReference>
<proteinExistence type="predicted"/>
<keyword evidence="3" id="KW-1185">Reference proteome</keyword>
<organism evidence="2 3">
    <name type="scientific">Stephania yunnanensis</name>
    <dbReference type="NCBI Taxonomy" id="152371"/>
    <lineage>
        <taxon>Eukaryota</taxon>
        <taxon>Viridiplantae</taxon>
        <taxon>Streptophyta</taxon>
        <taxon>Embryophyta</taxon>
        <taxon>Tracheophyta</taxon>
        <taxon>Spermatophyta</taxon>
        <taxon>Magnoliopsida</taxon>
        <taxon>Ranunculales</taxon>
        <taxon>Menispermaceae</taxon>
        <taxon>Menispermoideae</taxon>
        <taxon>Cissampelideae</taxon>
        <taxon>Stephania</taxon>
    </lineage>
</organism>
<dbReference type="Proteomes" id="UP001420932">
    <property type="component" value="Unassembled WGS sequence"/>
</dbReference>
<evidence type="ECO:0000313" key="3">
    <source>
        <dbReference type="Proteomes" id="UP001420932"/>
    </source>
</evidence>
<sequence length="84" mass="9558">MAHLSMDHPTDNNFKDSYHKAVINNSERKSSQSSSCDVGNELKSFWYTSHNQSQASHYDYQFRSSSESQPNSYPLSGTMDSSRT</sequence>